<dbReference type="InterPro" id="IPR050208">
    <property type="entry name" value="MHC_class-I_related"/>
</dbReference>
<dbReference type="InterPro" id="IPR007110">
    <property type="entry name" value="Ig-like_dom"/>
</dbReference>
<protein>
    <submittedName>
        <fullName evidence="10">Membrane protein S8</fullName>
    </submittedName>
</protein>
<dbReference type="InterPro" id="IPR003006">
    <property type="entry name" value="Ig/MHC_CS"/>
</dbReference>
<evidence type="ECO:0000256" key="1">
    <source>
        <dbReference type="ARBA" id="ARBA00002297"/>
    </source>
</evidence>
<dbReference type="InterPro" id="IPR013783">
    <property type="entry name" value="Ig-like_fold"/>
</dbReference>
<dbReference type="PROSITE" id="PS00290">
    <property type="entry name" value="IG_MHC"/>
    <property type="match status" value="1"/>
</dbReference>
<dbReference type="FunFam" id="2.60.40.10:FF:000204">
    <property type="entry name" value="Major histocompatibility complex, class I-related protein"/>
    <property type="match status" value="1"/>
</dbReference>
<name>G8XSS8_9BETA</name>
<evidence type="ECO:0000256" key="8">
    <source>
        <dbReference type="SAM" id="Phobius"/>
    </source>
</evidence>
<dbReference type="GO" id="GO:0042605">
    <property type="term" value="F:peptide antigen binding"/>
    <property type="evidence" value="ECO:0007669"/>
    <property type="project" value="TreeGrafter"/>
</dbReference>
<feature type="transmembrane region" description="Helical" evidence="8">
    <location>
        <begin position="302"/>
        <end position="323"/>
    </location>
</feature>
<sequence>MVSDVGLYIYTYIFVYMYIYTNIYVYNVAEGHSLEYYHTLVSHVNGTPHFFIQVGYVDDTPIMGFNSSISKSVLKQSFMEQEESTYWSTETERSKTSMAIMTQLLPKMSGKSHTLQLMYGCTKGSNGLLSDSFFKFGYDGKDYFYLGSDQKWIMVLNVSVKIQDECGTGMIHNYFEDECVEWISRYTGNSGGHFIISQPKTKVVKQRLSSTYLLLKCWASYFYPAKIRMTWFKDGVNRTNETEYVETRPHGDGTFQKWAAIVVSSGDEEKYVCQVDHAGFQQRVNLSVDPLSLAQSAADSNVHFGLITFGVIIGMVLTSYLVWRRWNNSFLPRRFFSNFDV</sequence>
<dbReference type="GO" id="GO:0005102">
    <property type="term" value="F:signaling receptor binding"/>
    <property type="evidence" value="ECO:0007669"/>
    <property type="project" value="TreeGrafter"/>
</dbReference>
<keyword evidence="4" id="KW-0732">Signal</keyword>
<evidence type="ECO:0000259" key="9">
    <source>
        <dbReference type="PROSITE" id="PS50835"/>
    </source>
</evidence>
<dbReference type="KEGG" id="vg:11464245"/>
<dbReference type="GO" id="GO:0002476">
    <property type="term" value="P:antigen processing and presentation of endogenous peptide antigen via MHC class Ib"/>
    <property type="evidence" value="ECO:0007669"/>
    <property type="project" value="TreeGrafter"/>
</dbReference>
<dbReference type="PANTHER" id="PTHR16675:SF251">
    <property type="entry name" value="HLA CLASS I HISTOCOMPATIBILITY ANTIGEN, C ALPHA CHAIN"/>
    <property type="match status" value="1"/>
</dbReference>
<dbReference type="Proteomes" id="UP000097892">
    <property type="component" value="Segment"/>
</dbReference>
<dbReference type="GO" id="GO:0006955">
    <property type="term" value="P:immune response"/>
    <property type="evidence" value="ECO:0007669"/>
    <property type="project" value="TreeGrafter"/>
</dbReference>
<dbReference type="SUPFAM" id="SSF48726">
    <property type="entry name" value="Immunoglobulin"/>
    <property type="match status" value="1"/>
</dbReference>
<evidence type="ECO:0000256" key="4">
    <source>
        <dbReference type="ARBA" id="ARBA00022729"/>
    </source>
</evidence>
<gene>
    <name evidence="10" type="primary">S8</name>
</gene>
<dbReference type="InterPro" id="IPR001039">
    <property type="entry name" value="MHC_I_a_a1/a2"/>
</dbReference>
<dbReference type="Pfam" id="PF07654">
    <property type="entry name" value="C1-set"/>
    <property type="match status" value="1"/>
</dbReference>
<dbReference type="GO" id="GO:0002486">
    <property type="term" value="P:antigen processing and presentation of endogenous peptide antigen via MHC class I via ER pathway, TAP-independent"/>
    <property type="evidence" value="ECO:0007669"/>
    <property type="project" value="TreeGrafter"/>
</dbReference>
<evidence type="ECO:0000313" key="11">
    <source>
        <dbReference type="Proteomes" id="UP000097892"/>
    </source>
</evidence>
<dbReference type="Gene3D" id="3.30.500.10">
    <property type="entry name" value="MHC class I-like antigen recognition-like"/>
    <property type="match status" value="1"/>
</dbReference>
<dbReference type="PRINTS" id="PR01638">
    <property type="entry name" value="MHCCLASSI"/>
</dbReference>
<evidence type="ECO:0000256" key="5">
    <source>
        <dbReference type="ARBA" id="ARBA00023136"/>
    </source>
</evidence>
<dbReference type="InterPro" id="IPR011161">
    <property type="entry name" value="MHC_I-like_Ag-recog"/>
</dbReference>
<dbReference type="Pfam" id="PF00129">
    <property type="entry name" value="MHC_I"/>
    <property type="match status" value="1"/>
</dbReference>
<evidence type="ECO:0000256" key="3">
    <source>
        <dbReference type="ARBA" id="ARBA00006909"/>
    </source>
</evidence>
<feature type="transmembrane region" description="Helical" evidence="8">
    <location>
        <begin position="7"/>
        <end position="26"/>
    </location>
</feature>
<comment type="subcellular location">
    <subcellularLocation>
        <location evidence="2">Membrane</location>
        <topology evidence="2">Single-pass type I membrane protein</topology>
    </subcellularLocation>
</comment>
<organism evidence="10 11">
    <name type="scientific">Saimiriine betaherpesvirus 4</name>
    <dbReference type="NCBI Taxonomy" id="1535247"/>
    <lineage>
        <taxon>Viruses</taxon>
        <taxon>Duplodnaviria</taxon>
        <taxon>Heunggongvirae</taxon>
        <taxon>Peploviricota</taxon>
        <taxon>Herviviricetes</taxon>
        <taxon>Herpesvirales</taxon>
        <taxon>Orthoherpesviridae</taxon>
        <taxon>Betaherpesvirinae</taxon>
        <taxon>Cytomegalovirus</taxon>
        <taxon>Cytomegalovirus saimiriinebeta4</taxon>
    </lineage>
</organism>
<dbReference type="SUPFAM" id="SSF54452">
    <property type="entry name" value="MHC antigen-recognition domain"/>
    <property type="match status" value="1"/>
</dbReference>
<keyword evidence="6" id="KW-1015">Disulfide bond</keyword>
<reference evidence="10" key="1">
    <citation type="submission" date="2011-12" db="EMBL/GenBank/DDBJ databases">
        <title>Comparative genomics of primate cytomegaloviruses.</title>
        <authorList>
            <person name="Davison A.J."/>
            <person name="Holton M."/>
            <person name="Dolan A."/>
            <person name="Dargan D.J."/>
            <person name="Gatherer D."/>
            <person name="Hayward G.S."/>
        </authorList>
    </citation>
    <scope>NUCLEOTIDE SEQUENCE [LARGE SCALE GENOMIC DNA]</scope>
    <source>
        <strain evidence="10">SqSHV</strain>
    </source>
</reference>
<dbReference type="SMART" id="SM00407">
    <property type="entry name" value="IGc1"/>
    <property type="match status" value="1"/>
</dbReference>
<keyword evidence="8" id="KW-0812">Transmembrane</keyword>
<keyword evidence="7" id="KW-0325">Glycoprotein</keyword>
<evidence type="ECO:0000256" key="7">
    <source>
        <dbReference type="ARBA" id="ARBA00023180"/>
    </source>
</evidence>
<keyword evidence="8" id="KW-1133">Transmembrane helix</keyword>
<dbReference type="InterPro" id="IPR011162">
    <property type="entry name" value="MHC_I/II-like_Ag-recog"/>
</dbReference>
<dbReference type="PROSITE" id="PS50835">
    <property type="entry name" value="IG_LIKE"/>
    <property type="match status" value="1"/>
</dbReference>
<dbReference type="InterPro" id="IPR003597">
    <property type="entry name" value="Ig_C1-set"/>
</dbReference>
<dbReference type="GO" id="GO:0005615">
    <property type="term" value="C:extracellular space"/>
    <property type="evidence" value="ECO:0007669"/>
    <property type="project" value="TreeGrafter"/>
</dbReference>
<evidence type="ECO:0000256" key="6">
    <source>
        <dbReference type="ARBA" id="ARBA00023157"/>
    </source>
</evidence>
<comment type="similarity">
    <text evidence="3">Belongs to the MHC class I family.</text>
</comment>
<dbReference type="OrthoDB" id="16402at10239"/>
<dbReference type="RefSeq" id="YP_004940186.1">
    <property type="nucleotide sequence ID" value="NC_016448.1"/>
</dbReference>
<dbReference type="InterPro" id="IPR037055">
    <property type="entry name" value="MHC_I-like_Ag-recog_sf"/>
</dbReference>
<proteinExistence type="inferred from homology"/>
<dbReference type="InterPro" id="IPR036179">
    <property type="entry name" value="Ig-like_dom_sf"/>
</dbReference>
<dbReference type="GeneID" id="11464245"/>
<dbReference type="CDD" id="cd07698">
    <property type="entry name" value="IgC1_MHC_I_alpha3"/>
    <property type="match status" value="1"/>
</dbReference>
<dbReference type="GO" id="GO:0016020">
    <property type="term" value="C:membrane"/>
    <property type="evidence" value="ECO:0007669"/>
    <property type="project" value="UniProtKB-SubCell"/>
</dbReference>
<comment type="function">
    <text evidence="1">Involved in the presentation of foreign antigens to the immune system.</text>
</comment>
<feature type="domain" description="Ig-like" evidence="9">
    <location>
        <begin position="199"/>
        <end position="287"/>
    </location>
</feature>
<accession>G8XSS8</accession>
<dbReference type="PANTHER" id="PTHR16675">
    <property type="entry name" value="MHC CLASS I-RELATED"/>
    <property type="match status" value="1"/>
</dbReference>
<dbReference type="EMBL" id="FJ483967">
    <property type="protein sequence ID" value="AEV80875.1"/>
    <property type="molecule type" value="Genomic_DNA"/>
</dbReference>
<dbReference type="Gene3D" id="2.60.40.10">
    <property type="entry name" value="Immunoglobulins"/>
    <property type="match status" value="1"/>
</dbReference>
<evidence type="ECO:0000256" key="2">
    <source>
        <dbReference type="ARBA" id="ARBA00004479"/>
    </source>
</evidence>
<keyword evidence="5 8" id="KW-0472">Membrane</keyword>
<evidence type="ECO:0000313" key="10">
    <source>
        <dbReference type="EMBL" id="AEV80875.1"/>
    </source>
</evidence>
<keyword evidence="11" id="KW-1185">Reference proteome</keyword>